<dbReference type="Gene3D" id="3.30.750.24">
    <property type="entry name" value="STAS domain"/>
    <property type="match status" value="1"/>
</dbReference>
<feature type="transmembrane region" description="Helical" evidence="5">
    <location>
        <begin position="271"/>
        <end position="291"/>
    </location>
</feature>
<protein>
    <recommendedName>
        <fullName evidence="6">STAS domain-containing protein</fullName>
    </recommendedName>
</protein>
<feature type="transmembrane region" description="Helical" evidence="5">
    <location>
        <begin position="125"/>
        <end position="144"/>
    </location>
</feature>
<organism evidence="7 8">
    <name type="scientific">Curvularia clavata</name>
    <dbReference type="NCBI Taxonomy" id="95742"/>
    <lineage>
        <taxon>Eukaryota</taxon>
        <taxon>Fungi</taxon>
        <taxon>Dikarya</taxon>
        <taxon>Ascomycota</taxon>
        <taxon>Pezizomycotina</taxon>
        <taxon>Dothideomycetes</taxon>
        <taxon>Pleosporomycetidae</taxon>
        <taxon>Pleosporales</taxon>
        <taxon>Pleosporineae</taxon>
        <taxon>Pleosporaceae</taxon>
        <taxon>Curvularia</taxon>
    </lineage>
</organism>
<dbReference type="Proteomes" id="UP001056012">
    <property type="component" value="Chromosome 2"/>
</dbReference>
<evidence type="ECO:0000313" key="7">
    <source>
        <dbReference type="EMBL" id="USP76126.1"/>
    </source>
</evidence>
<feature type="transmembrane region" description="Helical" evidence="5">
    <location>
        <begin position="191"/>
        <end position="214"/>
    </location>
</feature>
<sequence>MKLLPTFSEDRSAQTTRFRNIANETIGESYIEEDPSVAEWFRDFVPTSSGVAGYIREVFPSARWIRRYNLHWLVGDAIAGITVGLVVVPQGVAYALLARLSPAFGLYTTFTGACLYWIFGTSRDIVIGTTAVGSLLVGTAVSKVEESHPGKYKPEQVAHALSFLAGAVILGFGILRLGFIIEFIPYIPISAFITSASITIISTQLPTLMGIKGINTRESPYKVYVNFLKGLPRTRLDAAIGITSIILLYLIKNTCTKMEVRQPRRKKMWSLISSLRLTFTILLYTLISFLVNRKMPTGKEKFRIVGHIEKGFSHAGVPPMDGELFGLVASELPAIIIILIVEHIAIAKSFGRKHNYTVVPSQEMMAQGAANLLSPFVGGYVCTGSFGASAVLSKAAVRTPLSGVFSALVLILALYALTAVFRYIPNAALAGLIIHSTVDLIKGPKDLHKYYELSPFELFIWVCGVVIAFFTDLETAIYVTVGLSFAMLLLRMAKSPGKFRGTVGVTRVVREDLPCDETSSAETLDVPVVSHVEHVKEMRQVYIPYDSKDNHNPDIAVEPAYPGVFIYRFSENFNYINQASHVDYLTSYIMSHTRRGQSDDGIRDHDRLWCDAPPTQKLIEESSSLPILRAVVLDFSTVNILDITSIDGLKGLRDTLDRYAAPGLVEWHFAGVHNRWTRKALSYAGFGFPATTNVDSIGNWCPAYTVTGSLARATDQERKDMEIWQRSSRVRDEELGKDATQSSETQMHVGVASEKRHFQPLYGVDRPFFHLDLHDAVDAAVRDAKKADLWEARTTCAPSARSETLEQGADV</sequence>
<name>A0A9Q8Z5C4_CURCL</name>
<feature type="transmembrane region" description="Helical" evidence="5">
    <location>
        <begin position="324"/>
        <end position="347"/>
    </location>
</feature>
<dbReference type="GO" id="GO:0016020">
    <property type="term" value="C:membrane"/>
    <property type="evidence" value="ECO:0007669"/>
    <property type="project" value="UniProtKB-SubCell"/>
</dbReference>
<evidence type="ECO:0000256" key="3">
    <source>
        <dbReference type="ARBA" id="ARBA00022989"/>
    </source>
</evidence>
<dbReference type="CDD" id="cd07042">
    <property type="entry name" value="STAS_SulP_like_sulfate_transporter"/>
    <property type="match status" value="1"/>
</dbReference>
<evidence type="ECO:0000256" key="5">
    <source>
        <dbReference type="SAM" id="Phobius"/>
    </source>
</evidence>
<keyword evidence="3 5" id="KW-1133">Transmembrane helix</keyword>
<dbReference type="NCBIfam" id="TIGR00815">
    <property type="entry name" value="sulP"/>
    <property type="match status" value="1"/>
</dbReference>
<dbReference type="OrthoDB" id="288203at2759"/>
<keyword evidence="4 5" id="KW-0472">Membrane</keyword>
<feature type="transmembrane region" description="Helical" evidence="5">
    <location>
        <begin position="156"/>
        <end position="179"/>
    </location>
</feature>
<dbReference type="EMBL" id="CP089275">
    <property type="protein sequence ID" value="USP76126.1"/>
    <property type="molecule type" value="Genomic_DNA"/>
</dbReference>
<evidence type="ECO:0000256" key="4">
    <source>
        <dbReference type="ARBA" id="ARBA00023136"/>
    </source>
</evidence>
<evidence type="ECO:0000313" key="8">
    <source>
        <dbReference type="Proteomes" id="UP001056012"/>
    </source>
</evidence>
<feature type="transmembrane region" description="Helical" evidence="5">
    <location>
        <begin position="368"/>
        <end position="392"/>
    </location>
</feature>
<feature type="transmembrane region" description="Helical" evidence="5">
    <location>
        <begin position="94"/>
        <end position="118"/>
    </location>
</feature>
<comment type="subcellular location">
    <subcellularLocation>
        <location evidence="1">Membrane</location>
        <topology evidence="1">Multi-pass membrane protein</topology>
    </subcellularLocation>
</comment>
<dbReference type="PANTHER" id="PTHR11814">
    <property type="entry name" value="SULFATE TRANSPORTER"/>
    <property type="match status" value="1"/>
</dbReference>
<dbReference type="AlphaFoldDB" id="A0A9Q8Z5C4"/>
<dbReference type="InterPro" id="IPR036513">
    <property type="entry name" value="STAS_dom_sf"/>
</dbReference>
<dbReference type="InterPro" id="IPR011547">
    <property type="entry name" value="SLC26A/SulP_dom"/>
</dbReference>
<dbReference type="PROSITE" id="PS50801">
    <property type="entry name" value="STAS"/>
    <property type="match status" value="1"/>
</dbReference>
<reference evidence="7" key="1">
    <citation type="submission" date="2021-12" db="EMBL/GenBank/DDBJ databases">
        <title>Curvularia clavata genome.</title>
        <authorList>
            <person name="Cao Y."/>
        </authorList>
    </citation>
    <scope>NUCLEOTIDE SEQUENCE</scope>
    <source>
        <strain evidence="7">Yc1106</strain>
    </source>
</reference>
<keyword evidence="8" id="KW-1185">Reference proteome</keyword>
<feature type="transmembrane region" description="Helical" evidence="5">
    <location>
        <begin position="404"/>
        <end position="424"/>
    </location>
</feature>
<accession>A0A9Q8Z5C4</accession>
<feature type="transmembrane region" description="Helical" evidence="5">
    <location>
        <begin position="70"/>
        <end position="88"/>
    </location>
</feature>
<feature type="domain" description="STAS" evidence="6">
    <location>
        <begin position="562"/>
        <end position="686"/>
    </location>
</feature>
<keyword evidence="2 5" id="KW-0812">Transmembrane</keyword>
<feature type="transmembrane region" description="Helical" evidence="5">
    <location>
        <begin position="450"/>
        <end position="470"/>
    </location>
</feature>
<proteinExistence type="predicted"/>
<evidence type="ECO:0000259" key="6">
    <source>
        <dbReference type="PROSITE" id="PS50801"/>
    </source>
</evidence>
<dbReference type="Pfam" id="PF00916">
    <property type="entry name" value="Sulfate_transp"/>
    <property type="match status" value="1"/>
</dbReference>
<gene>
    <name evidence="7" type="ORF">yc1106_03400</name>
</gene>
<evidence type="ECO:0000256" key="2">
    <source>
        <dbReference type="ARBA" id="ARBA00022692"/>
    </source>
</evidence>
<dbReference type="InterPro" id="IPR002645">
    <property type="entry name" value="STAS_dom"/>
</dbReference>
<dbReference type="GO" id="GO:0055085">
    <property type="term" value="P:transmembrane transport"/>
    <property type="evidence" value="ECO:0007669"/>
    <property type="project" value="InterPro"/>
</dbReference>
<dbReference type="InterPro" id="IPR001902">
    <property type="entry name" value="SLC26A/SulP_fam"/>
</dbReference>
<evidence type="ECO:0000256" key="1">
    <source>
        <dbReference type="ARBA" id="ARBA00004141"/>
    </source>
</evidence>
<feature type="transmembrane region" description="Helical" evidence="5">
    <location>
        <begin position="234"/>
        <end position="251"/>
    </location>
</feature>
<dbReference type="VEuPathDB" id="FungiDB:yc1106_03400"/>